<dbReference type="Proteomes" id="UP000663834">
    <property type="component" value="Unassembled WGS sequence"/>
</dbReference>
<gene>
    <name evidence="2" type="ORF">CJN711_LOCUS38663</name>
    <name evidence="3" type="ORF">KQP761_LOCUS26421</name>
</gene>
<reference evidence="2" key="1">
    <citation type="submission" date="2021-02" db="EMBL/GenBank/DDBJ databases">
        <authorList>
            <person name="Nowell W R."/>
        </authorList>
    </citation>
    <scope>NUCLEOTIDE SEQUENCE</scope>
</reference>
<comment type="caution">
    <text evidence="2">The sequence shown here is derived from an EMBL/GenBank/DDBJ whole genome shotgun (WGS) entry which is preliminary data.</text>
</comment>
<keyword evidence="1" id="KW-1133">Transmembrane helix</keyword>
<dbReference type="AlphaFoldDB" id="A0A816CR97"/>
<name>A0A816CR97_9BILA</name>
<sequence length="194" mass="21580">MHHEQGSEQVVTVASPNKSVSQLLSLTEDSEIQRTRKILLIMLGVCLGLTVIGAAGAIGLIAGHELTNNSEYKTYRASIVQSFSSIVFFGFGYLVTHRYSQIGLQVFAWINIIELVIVGVLLAFLAIFSLAFLTITNSTYNYNNWDIMVCLSIFVYIIIVFVIAACIVQIVIVTFAFKLARLIEARKSLFHQQI</sequence>
<evidence type="ECO:0000313" key="2">
    <source>
        <dbReference type="EMBL" id="CAF1625936.1"/>
    </source>
</evidence>
<evidence type="ECO:0000313" key="4">
    <source>
        <dbReference type="Proteomes" id="UP000663855"/>
    </source>
</evidence>
<accession>A0A816CR97</accession>
<protein>
    <submittedName>
        <fullName evidence="2">Uncharacterized protein</fullName>
    </submittedName>
</protein>
<proteinExistence type="predicted"/>
<organism evidence="2 4">
    <name type="scientific">Rotaria magnacalcarata</name>
    <dbReference type="NCBI Taxonomy" id="392030"/>
    <lineage>
        <taxon>Eukaryota</taxon>
        <taxon>Metazoa</taxon>
        <taxon>Spiralia</taxon>
        <taxon>Gnathifera</taxon>
        <taxon>Rotifera</taxon>
        <taxon>Eurotatoria</taxon>
        <taxon>Bdelloidea</taxon>
        <taxon>Philodinida</taxon>
        <taxon>Philodinidae</taxon>
        <taxon>Rotaria</taxon>
    </lineage>
</organism>
<feature type="transmembrane region" description="Helical" evidence="1">
    <location>
        <begin position="38"/>
        <end position="63"/>
    </location>
</feature>
<keyword evidence="1" id="KW-0472">Membrane</keyword>
<dbReference type="OrthoDB" id="10067142at2759"/>
<keyword evidence="1" id="KW-0812">Transmembrane</keyword>
<evidence type="ECO:0000313" key="3">
    <source>
        <dbReference type="EMBL" id="CAF1632108.1"/>
    </source>
</evidence>
<feature type="transmembrane region" description="Helical" evidence="1">
    <location>
        <begin position="107"/>
        <end position="133"/>
    </location>
</feature>
<feature type="transmembrane region" description="Helical" evidence="1">
    <location>
        <begin position="75"/>
        <end position="95"/>
    </location>
</feature>
<evidence type="ECO:0000256" key="1">
    <source>
        <dbReference type="SAM" id="Phobius"/>
    </source>
</evidence>
<dbReference type="EMBL" id="CAJNOW010014337">
    <property type="protein sequence ID" value="CAF1632108.1"/>
    <property type="molecule type" value="Genomic_DNA"/>
</dbReference>
<dbReference type="EMBL" id="CAJNOV010018934">
    <property type="protein sequence ID" value="CAF1625936.1"/>
    <property type="molecule type" value="Genomic_DNA"/>
</dbReference>
<dbReference type="Proteomes" id="UP000663855">
    <property type="component" value="Unassembled WGS sequence"/>
</dbReference>
<feature type="transmembrane region" description="Helical" evidence="1">
    <location>
        <begin position="153"/>
        <end position="177"/>
    </location>
</feature>